<dbReference type="InterPro" id="IPR012341">
    <property type="entry name" value="6hp_glycosidase-like_sf"/>
</dbReference>
<dbReference type="SUPFAM" id="SSF48208">
    <property type="entry name" value="Six-hairpin glycosidases"/>
    <property type="match status" value="1"/>
</dbReference>
<dbReference type="InterPro" id="IPR002037">
    <property type="entry name" value="Glyco_hydro_8"/>
</dbReference>
<evidence type="ECO:0000313" key="10">
    <source>
        <dbReference type="Proteomes" id="UP000339249"/>
    </source>
</evidence>
<evidence type="ECO:0000256" key="2">
    <source>
        <dbReference type="ARBA" id="ARBA00009209"/>
    </source>
</evidence>
<evidence type="ECO:0000256" key="5">
    <source>
        <dbReference type="ARBA" id="ARBA00023001"/>
    </source>
</evidence>
<evidence type="ECO:0000256" key="3">
    <source>
        <dbReference type="ARBA" id="ARBA00012601"/>
    </source>
</evidence>
<reference evidence="9 10" key="1">
    <citation type="submission" date="2019-04" db="EMBL/GenBank/DDBJ databases">
        <authorList>
            <consortium name="Pathogen Informatics"/>
        </authorList>
    </citation>
    <scope>NUCLEOTIDE SEQUENCE [LARGE SCALE GENOMIC DNA]</scope>
    <source>
        <strain evidence="9 10">NCTC9185</strain>
    </source>
</reference>
<keyword evidence="5" id="KW-0136">Cellulose degradation</keyword>
<evidence type="ECO:0000256" key="7">
    <source>
        <dbReference type="ARBA" id="ARBA00023326"/>
    </source>
</evidence>
<name>A0A4U9D8H2_RAOTE</name>
<evidence type="ECO:0000313" key="9">
    <source>
        <dbReference type="EMBL" id="VTN12488.1"/>
    </source>
</evidence>
<dbReference type="InterPro" id="IPR008928">
    <property type="entry name" value="6-hairpin_glycosidase_sf"/>
</dbReference>
<sequence length="71" mass="7752">MSLRALVAVMVTTTMMVLPRAWADTAWESYKSRFMMADGRIVDTGNGSVSHTEGQGFAMLLAVAKKRSPCL</sequence>
<keyword evidence="7" id="KW-0624">Polysaccharide degradation</keyword>
<evidence type="ECO:0000256" key="1">
    <source>
        <dbReference type="ARBA" id="ARBA00000966"/>
    </source>
</evidence>
<organism evidence="9 10">
    <name type="scientific">Raoultella terrigena</name>
    <name type="common">Klebsiella terrigena</name>
    <dbReference type="NCBI Taxonomy" id="577"/>
    <lineage>
        <taxon>Bacteria</taxon>
        <taxon>Pseudomonadati</taxon>
        <taxon>Pseudomonadota</taxon>
        <taxon>Gammaproteobacteria</taxon>
        <taxon>Enterobacterales</taxon>
        <taxon>Enterobacteriaceae</taxon>
        <taxon>Klebsiella/Raoultella group</taxon>
        <taxon>Raoultella</taxon>
    </lineage>
</organism>
<dbReference type="EMBL" id="CABDVU010000001">
    <property type="protein sequence ID" value="VTN12488.1"/>
    <property type="molecule type" value="Genomic_DNA"/>
</dbReference>
<evidence type="ECO:0000256" key="6">
    <source>
        <dbReference type="ARBA" id="ARBA00023295"/>
    </source>
</evidence>
<accession>A0A4U9D8H2</accession>
<comment type="catalytic activity">
    <reaction evidence="1">
        <text>Endohydrolysis of (1-&gt;4)-beta-D-glucosidic linkages in cellulose, lichenin and cereal beta-D-glucans.</text>
        <dbReference type="EC" id="3.2.1.4"/>
    </reaction>
</comment>
<evidence type="ECO:0000256" key="8">
    <source>
        <dbReference type="SAM" id="SignalP"/>
    </source>
</evidence>
<dbReference type="GO" id="GO:0008810">
    <property type="term" value="F:cellulase activity"/>
    <property type="evidence" value="ECO:0007669"/>
    <property type="project" value="UniProtKB-EC"/>
</dbReference>
<keyword evidence="8" id="KW-0732">Signal</keyword>
<feature type="signal peptide" evidence="8">
    <location>
        <begin position="1"/>
        <end position="23"/>
    </location>
</feature>
<keyword evidence="4 9" id="KW-0378">Hydrolase</keyword>
<dbReference type="AlphaFoldDB" id="A0A4U9D8H2"/>
<keyword evidence="6 9" id="KW-0326">Glycosidase</keyword>
<dbReference type="EC" id="3.2.1.4" evidence="3"/>
<comment type="similarity">
    <text evidence="2">Belongs to the glycosyl hydrolase 8 (cellulase D) family.</text>
</comment>
<proteinExistence type="inferred from homology"/>
<evidence type="ECO:0000256" key="4">
    <source>
        <dbReference type="ARBA" id="ARBA00022801"/>
    </source>
</evidence>
<keyword evidence="7" id="KW-0119">Carbohydrate metabolism</keyword>
<dbReference type="Pfam" id="PF01270">
    <property type="entry name" value="Glyco_hydro_8"/>
    <property type="match status" value="1"/>
</dbReference>
<dbReference type="Proteomes" id="UP000339249">
    <property type="component" value="Unassembled WGS sequence"/>
</dbReference>
<gene>
    <name evidence="9" type="ORF">NCTC9185_04467</name>
</gene>
<protein>
    <recommendedName>
        <fullName evidence="3">cellulase</fullName>
        <ecNumber evidence="3">3.2.1.4</ecNumber>
    </recommendedName>
</protein>
<dbReference type="Gene3D" id="1.50.10.10">
    <property type="match status" value="1"/>
</dbReference>
<dbReference type="GO" id="GO:0030245">
    <property type="term" value="P:cellulose catabolic process"/>
    <property type="evidence" value="ECO:0007669"/>
    <property type="project" value="UniProtKB-KW"/>
</dbReference>
<feature type="chain" id="PRO_5020700193" description="cellulase" evidence="8">
    <location>
        <begin position="24"/>
        <end position="71"/>
    </location>
</feature>